<feature type="compositionally biased region" description="Acidic residues" evidence="1">
    <location>
        <begin position="394"/>
        <end position="405"/>
    </location>
</feature>
<reference evidence="3 4" key="1">
    <citation type="submission" date="2019-07" db="EMBL/GenBank/DDBJ databases">
        <title>Draft genome assembly of a fouling barnacle, Amphibalanus amphitrite (Darwin, 1854): The first reference genome for Thecostraca.</title>
        <authorList>
            <person name="Kim W."/>
        </authorList>
    </citation>
    <scope>NUCLEOTIDE SEQUENCE [LARGE SCALE GENOMIC DNA]</scope>
    <source>
        <strain evidence="3">SNU_AA5</strain>
        <tissue evidence="3">Soma without cirri and trophi</tissue>
    </source>
</reference>
<feature type="compositionally biased region" description="Polar residues" evidence="1">
    <location>
        <begin position="433"/>
        <end position="446"/>
    </location>
</feature>
<feature type="region of interest" description="Disordered" evidence="1">
    <location>
        <begin position="341"/>
        <end position="364"/>
    </location>
</feature>
<dbReference type="InterPro" id="IPR053233">
    <property type="entry name" value="ABRA-related"/>
</dbReference>
<feature type="region of interest" description="Disordered" evidence="1">
    <location>
        <begin position="379"/>
        <end position="410"/>
    </location>
</feature>
<dbReference type="PANTHER" id="PTHR21715">
    <property type="entry name" value="RH04127P"/>
    <property type="match status" value="1"/>
</dbReference>
<dbReference type="CDD" id="cd00201">
    <property type="entry name" value="WW"/>
    <property type="match status" value="1"/>
</dbReference>
<name>A0A6A4VZ07_AMPAM</name>
<dbReference type="Pfam" id="PF00397">
    <property type="entry name" value="WW"/>
    <property type="match status" value="1"/>
</dbReference>
<accession>A0A6A4VZ07</accession>
<dbReference type="PANTHER" id="PTHR21715:SF0">
    <property type="entry name" value="RH04127P"/>
    <property type="match status" value="1"/>
</dbReference>
<dbReference type="SMART" id="SM00456">
    <property type="entry name" value="WW"/>
    <property type="match status" value="1"/>
</dbReference>
<keyword evidence="4" id="KW-1185">Reference proteome</keyword>
<dbReference type="EMBL" id="VIIS01001548">
    <property type="protein sequence ID" value="KAF0296599.1"/>
    <property type="molecule type" value="Genomic_DNA"/>
</dbReference>
<organism evidence="3 4">
    <name type="scientific">Amphibalanus amphitrite</name>
    <name type="common">Striped barnacle</name>
    <name type="synonym">Balanus amphitrite</name>
    <dbReference type="NCBI Taxonomy" id="1232801"/>
    <lineage>
        <taxon>Eukaryota</taxon>
        <taxon>Metazoa</taxon>
        <taxon>Ecdysozoa</taxon>
        <taxon>Arthropoda</taxon>
        <taxon>Crustacea</taxon>
        <taxon>Multicrustacea</taxon>
        <taxon>Cirripedia</taxon>
        <taxon>Thoracica</taxon>
        <taxon>Thoracicalcarea</taxon>
        <taxon>Balanomorpha</taxon>
        <taxon>Balanoidea</taxon>
        <taxon>Balanidae</taxon>
        <taxon>Amphibalaninae</taxon>
        <taxon>Amphibalanus</taxon>
    </lineage>
</organism>
<feature type="region of interest" description="Disordered" evidence="1">
    <location>
        <begin position="424"/>
        <end position="451"/>
    </location>
</feature>
<dbReference type="InterPro" id="IPR001202">
    <property type="entry name" value="WW_dom"/>
</dbReference>
<evidence type="ECO:0000313" key="3">
    <source>
        <dbReference type="EMBL" id="KAF0296600.1"/>
    </source>
</evidence>
<comment type="caution">
    <text evidence="3">The sequence shown here is derived from an EMBL/GenBank/DDBJ whole genome shotgun (WGS) entry which is preliminary data.</text>
</comment>
<evidence type="ECO:0000256" key="1">
    <source>
        <dbReference type="SAM" id="MobiDB-lite"/>
    </source>
</evidence>
<feature type="domain" description="WW" evidence="2">
    <location>
        <begin position="58"/>
        <end position="92"/>
    </location>
</feature>
<dbReference type="PROSITE" id="PS01159">
    <property type="entry name" value="WW_DOMAIN_1"/>
    <property type="match status" value="1"/>
</dbReference>
<sequence>MSSRASVGQKSSQVICEEIFDEDSIATHDEVLEYARRIGIDPEREPHLLHIADEGVNQSLPPGWKPCFEEEKGLLYYFNFRSGETRWEHPLDAVYRQKVIVARKQAASAEGGVPTGAGAEFGRSRRLCAEEEREKKNVSFAPSVHQIEFDLDEEEEDEDCEDVHDDRLRQLQTPQPPPLHGASWLREKLEDSGRPGGDRLSLLRAPPDRDDSLEMAQDITEDSQLSLHASEGSDSPRRQLERRKEEEVRAALRERRLAEQRRREPSPPPAPAPQPAAVGPAPLTPARLRPLAPCGLGGGGSGVRPTVTVSAPVLGGDGQQPTSPARLAVRQMRHRIRALGMWSDGDGASSDGDRAPPESGGPADVRRILDRAKHFLHGQTAAASRYRRASEPQSDSEDVSTDDEERSATERDVQLRAVTRHYGRLKQERSHASDSQLNVRPSSAYQPSRGEQLHSSLAAIHTVLERTQELKAWLRKATVAWKLGSLDV</sequence>
<proteinExistence type="predicted"/>
<feature type="compositionally biased region" description="Basic and acidic residues" evidence="1">
    <location>
        <begin position="234"/>
        <end position="265"/>
    </location>
</feature>
<evidence type="ECO:0000259" key="2">
    <source>
        <dbReference type="PROSITE" id="PS50020"/>
    </source>
</evidence>
<dbReference type="AlphaFoldDB" id="A0A6A4VZ07"/>
<dbReference type="EMBL" id="VIIS01001548">
    <property type="protein sequence ID" value="KAF0296600.1"/>
    <property type="molecule type" value="Genomic_DNA"/>
</dbReference>
<dbReference type="Gene3D" id="3.30.1470.10">
    <property type="entry name" value="Photosystem I PsaD, reaction center subunit II"/>
    <property type="match status" value="1"/>
</dbReference>
<dbReference type="InterPro" id="IPR036020">
    <property type="entry name" value="WW_dom_sf"/>
</dbReference>
<evidence type="ECO:0000313" key="4">
    <source>
        <dbReference type="Proteomes" id="UP000440578"/>
    </source>
</evidence>
<dbReference type="SUPFAM" id="SSF51045">
    <property type="entry name" value="WW domain"/>
    <property type="match status" value="1"/>
</dbReference>
<feature type="compositionally biased region" description="Low complexity" evidence="1">
    <location>
        <begin position="275"/>
        <end position="294"/>
    </location>
</feature>
<protein>
    <submittedName>
        <fullName evidence="3">Centrosomal protein</fullName>
    </submittedName>
</protein>
<dbReference type="PROSITE" id="PS50020">
    <property type="entry name" value="WW_DOMAIN_2"/>
    <property type="match status" value="1"/>
</dbReference>
<feature type="region of interest" description="Disordered" evidence="1">
    <location>
        <begin position="222"/>
        <end position="299"/>
    </location>
</feature>
<gene>
    <name evidence="3" type="primary">Cep164_1</name>
    <name evidence="3" type="ORF">FJT64_005964</name>
</gene>
<feature type="region of interest" description="Disordered" evidence="1">
    <location>
        <begin position="189"/>
        <end position="209"/>
    </location>
</feature>
<dbReference type="OrthoDB" id="6344460at2759"/>
<dbReference type="Proteomes" id="UP000440578">
    <property type="component" value="Unassembled WGS sequence"/>
</dbReference>